<evidence type="ECO:0000256" key="5">
    <source>
        <dbReference type="ARBA" id="ARBA00023065"/>
    </source>
</evidence>
<evidence type="ECO:0000256" key="1">
    <source>
        <dbReference type="ARBA" id="ARBA00004141"/>
    </source>
</evidence>
<comment type="caution">
    <text evidence="9">The sequence shown here is derived from an EMBL/GenBank/DDBJ whole genome shotgun (WGS) entry which is preliminary data.</text>
</comment>
<keyword evidence="2" id="KW-0050">Antiport</keyword>
<keyword evidence="3 7" id="KW-0812">Transmembrane</keyword>
<evidence type="ECO:0000256" key="2">
    <source>
        <dbReference type="ARBA" id="ARBA00022449"/>
    </source>
</evidence>
<dbReference type="InterPro" id="IPR006153">
    <property type="entry name" value="Cation/H_exchanger_TM"/>
</dbReference>
<dbReference type="GO" id="GO:1902600">
    <property type="term" value="P:proton transmembrane transport"/>
    <property type="evidence" value="ECO:0007669"/>
    <property type="project" value="InterPro"/>
</dbReference>
<feature type="transmembrane region" description="Helical" evidence="7">
    <location>
        <begin position="35"/>
        <end position="56"/>
    </location>
</feature>
<evidence type="ECO:0000256" key="4">
    <source>
        <dbReference type="ARBA" id="ARBA00022989"/>
    </source>
</evidence>
<feature type="transmembrane region" description="Helical" evidence="7">
    <location>
        <begin position="6"/>
        <end position="23"/>
    </location>
</feature>
<dbReference type="InterPro" id="IPR038770">
    <property type="entry name" value="Na+/solute_symporter_sf"/>
</dbReference>
<dbReference type="Gene3D" id="1.20.1530.20">
    <property type="match status" value="1"/>
</dbReference>
<evidence type="ECO:0000259" key="8">
    <source>
        <dbReference type="Pfam" id="PF00999"/>
    </source>
</evidence>
<dbReference type="STRING" id="754436.JCM19237_5155"/>
<comment type="subcellular location">
    <subcellularLocation>
        <location evidence="1">Membrane</location>
        <topology evidence="1">Multi-pass membrane protein</topology>
    </subcellularLocation>
</comment>
<name>A0A090R3N7_9GAMM</name>
<dbReference type="AlphaFoldDB" id="A0A090R3N7"/>
<evidence type="ECO:0000313" key="10">
    <source>
        <dbReference type="Proteomes" id="UP000029227"/>
    </source>
</evidence>
<evidence type="ECO:0000256" key="3">
    <source>
        <dbReference type="ARBA" id="ARBA00022692"/>
    </source>
</evidence>
<keyword evidence="5" id="KW-0406">Ion transport</keyword>
<dbReference type="Proteomes" id="UP000029227">
    <property type="component" value="Unassembled WGS sequence"/>
</dbReference>
<keyword evidence="2" id="KW-0813">Transport</keyword>
<reference evidence="9 10" key="1">
    <citation type="journal article" date="2014" name="Genome Announc.">
        <title>Draft Genome Sequences of Two Vibrionaceae Species, Vibrio ponticus C121 and Photobacterium aphoticum C119, Isolated as Coral Reef Microbiota.</title>
        <authorList>
            <person name="Al-saari N."/>
            <person name="Meirelles P.M."/>
            <person name="Mino S."/>
            <person name="Suda W."/>
            <person name="Oshima K."/>
            <person name="Hattori M."/>
            <person name="Ohkuma M."/>
            <person name="Thompson F.L."/>
            <person name="Gomez-Gil B."/>
            <person name="Sawabe T."/>
            <person name="Sawabe T."/>
        </authorList>
    </citation>
    <scope>NUCLEOTIDE SEQUENCE [LARGE SCALE GENOMIC DNA]</scope>
    <source>
        <strain evidence="9 10">JCM 19237</strain>
    </source>
</reference>
<organism evidence="9 10">
    <name type="scientific">Photobacterium aphoticum</name>
    <dbReference type="NCBI Taxonomy" id="754436"/>
    <lineage>
        <taxon>Bacteria</taxon>
        <taxon>Pseudomonadati</taxon>
        <taxon>Pseudomonadota</taxon>
        <taxon>Gammaproteobacteria</taxon>
        <taxon>Vibrionales</taxon>
        <taxon>Vibrionaceae</taxon>
        <taxon>Photobacterium</taxon>
    </lineage>
</organism>
<sequence>MDAVIIGAALMFSSTVIGLKLIPTTTLHHKRMGEIITSILLVQDILAISVIIFLNMGENLGDGNVMLLSFA</sequence>
<dbReference type="Pfam" id="PF00999">
    <property type="entry name" value="Na_H_Exchanger"/>
    <property type="match status" value="1"/>
</dbReference>
<evidence type="ECO:0000256" key="6">
    <source>
        <dbReference type="ARBA" id="ARBA00023136"/>
    </source>
</evidence>
<dbReference type="GO" id="GO:0016020">
    <property type="term" value="C:membrane"/>
    <property type="evidence" value="ECO:0007669"/>
    <property type="project" value="UniProtKB-SubCell"/>
</dbReference>
<dbReference type="eggNOG" id="COG0475">
    <property type="taxonomic scope" value="Bacteria"/>
</dbReference>
<evidence type="ECO:0000313" key="9">
    <source>
        <dbReference type="EMBL" id="GAL02262.1"/>
    </source>
</evidence>
<feature type="domain" description="Cation/H+ exchanger transmembrane" evidence="8">
    <location>
        <begin position="2"/>
        <end position="56"/>
    </location>
</feature>
<gene>
    <name evidence="9" type="ORF">JCM19237_5155</name>
</gene>
<keyword evidence="6 7" id="KW-0472">Membrane</keyword>
<protein>
    <submittedName>
        <fullName evidence="9">Glutathione-regulated potassium-efflux system protein KefB</fullName>
    </submittedName>
</protein>
<dbReference type="EMBL" id="BBMN01000001">
    <property type="protein sequence ID" value="GAL02262.1"/>
    <property type="molecule type" value="Genomic_DNA"/>
</dbReference>
<evidence type="ECO:0000256" key="7">
    <source>
        <dbReference type="SAM" id="Phobius"/>
    </source>
</evidence>
<proteinExistence type="predicted"/>
<dbReference type="GO" id="GO:0015297">
    <property type="term" value="F:antiporter activity"/>
    <property type="evidence" value="ECO:0007669"/>
    <property type="project" value="UniProtKB-KW"/>
</dbReference>
<accession>A0A090R3N7</accession>
<keyword evidence="4 7" id="KW-1133">Transmembrane helix</keyword>